<protein>
    <submittedName>
        <fullName evidence="1">Uncharacterized protein</fullName>
    </submittedName>
</protein>
<dbReference type="EMBL" id="BPLR01000253">
    <property type="protein sequence ID" value="GIY93259.1"/>
    <property type="molecule type" value="Genomic_DNA"/>
</dbReference>
<dbReference type="Proteomes" id="UP001054945">
    <property type="component" value="Unassembled WGS sequence"/>
</dbReference>
<sequence length="107" mass="12187">MSGPRGNEPVILTRTPDVTAFLFHTTATLLGEQTSCKYAAHSNSTSKSTWQRNCHYLYIGEWQQGKQTFEMQRKELNCCSVCKFKVNLSLDMELPEILRIDLSLVSL</sequence>
<keyword evidence="2" id="KW-1185">Reference proteome</keyword>
<gene>
    <name evidence="1" type="ORF">CEXT_532811</name>
</gene>
<accession>A0AAV4XHK5</accession>
<proteinExistence type="predicted"/>
<reference evidence="1 2" key="1">
    <citation type="submission" date="2021-06" db="EMBL/GenBank/DDBJ databases">
        <title>Caerostris extrusa draft genome.</title>
        <authorList>
            <person name="Kono N."/>
            <person name="Arakawa K."/>
        </authorList>
    </citation>
    <scope>NUCLEOTIDE SEQUENCE [LARGE SCALE GENOMIC DNA]</scope>
</reference>
<name>A0AAV4XHK5_CAEEX</name>
<dbReference type="AlphaFoldDB" id="A0AAV4XHK5"/>
<organism evidence="1 2">
    <name type="scientific">Caerostris extrusa</name>
    <name type="common">Bark spider</name>
    <name type="synonym">Caerostris bankana</name>
    <dbReference type="NCBI Taxonomy" id="172846"/>
    <lineage>
        <taxon>Eukaryota</taxon>
        <taxon>Metazoa</taxon>
        <taxon>Ecdysozoa</taxon>
        <taxon>Arthropoda</taxon>
        <taxon>Chelicerata</taxon>
        <taxon>Arachnida</taxon>
        <taxon>Araneae</taxon>
        <taxon>Araneomorphae</taxon>
        <taxon>Entelegynae</taxon>
        <taxon>Araneoidea</taxon>
        <taxon>Araneidae</taxon>
        <taxon>Caerostris</taxon>
    </lineage>
</organism>
<evidence type="ECO:0000313" key="1">
    <source>
        <dbReference type="EMBL" id="GIY93259.1"/>
    </source>
</evidence>
<comment type="caution">
    <text evidence="1">The sequence shown here is derived from an EMBL/GenBank/DDBJ whole genome shotgun (WGS) entry which is preliminary data.</text>
</comment>
<evidence type="ECO:0000313" key="2">
    <source>
        <dbReference type="Proteomes" id="UP001054945"/>
    </source>
</evidence>